<name>A0A1N6X3M3_9GAMM</name>
<keyword evidence="1" id="KW-1133">Transmembrane helix</keyword>
<evidence type="ECO:0000259" key="3">
    <source>
        <dbReference type="Pfam" id="PF14402"/>
    </source>
</evidence>
<feature type="transmembrane region" description="Helical" evidence="1">
    <location>
        <begin position="6"/>
        <end position="26"/>
    </location>
</feature>
<reference evidence="4 5" key="1">
    <citation type="submission" date="2017-01" db="EMBL/GenBank/DDBJ databases">
        <authorList>
            <person name="Mah S.A."/>
            <person name="Swanson W.J."/>
            <person name="Moy G.W."/>
            <person name="Vacquier V.D."/>
        </authorList>
    </citation>
    <scope>NUCLEOTIDE SEQUENCE [LARGE SCALE GENOMIC DNA]</scope>
    <source>
        <strain evidence="4 5">DSM 7027</strain>
    </source>
</reference>
<evidence type="ECO:0000313" key="5">
    <source>
        <dbReference type="Proteomes" id="UP000186895"/>
    </source>
</evidence>
<protein>
    <submittedName>
        <fullName evidence="4">Inactive transglutaminase fused to 7 transmembrane helices</fullName>
    </submittedName>
</protein>
<feature type="transmembrane region" description="Helical" evidence="1">
    <location>
        <begin position="475"/>
        <end position="494"/>
    </location>
</feature>
<feature type="domain" description="Inactive transglutaminase fused to 7 transmembrane helices" evidence="2">
    <location>
        <begin position="27"/>
        <end position="187"/>
    </location>
</feature>
<organism evidence="4 5">
    <name type="scientific">Marinobacterium stanieri</name>
    <dbReference type="NCBI Taxonomy" id="49186"/>
    <lineage>
        <taxon>Bacteria</taxon>
        <taxon>Pseudomonadati</taxon>
        <taxon>Pseudomonadota</taxon>
        <taxon>Gammaproteobacteria</taxon>
        <taxon>Oceanospirillales</taxon>
        <taxon>Oceanospirillaceae</taxon>
        <taxon>Marinobacterium</taxon>
    </lineage>
</organism>
<dbReference type="Pfam" id="PF14402">
    <property type="entry name" value="7TM_transglut"/>
    <property type="match status" value="1"/>
</dbReference>
<evidence type="ECO:0000256" key="1">
    <source>
        <dbReference type="SAM" id="Phobius"/>
    </source>
</evidence>
<gene>
    <name evidence="4" type="ORF">SAMN05421647_112102</name>
</gene>
<feature type="transmembrane region" description="Helical" evidence="1">
    <location>
        <begin position="409"/>
        <end position="427"/>
    </location>
</feature>
<sequence>MIRRSRAPFYLAVMLLILAGLTLAVIRHVQMGVPWLPGKQQPVWLVEARIDFEAWGEPVKVNLNIPEQPPGFYTLTEQAASPGYGFAITEQQKDRRAEWTIRNASGPQTLYFKTRLIPDAYAQEAPLEPGPVDATEVFLEEPAATAASALLQQAEARSSGPASLTRELITLLTSQTPDQNTRLLLGQESLSSTLVQLLNSAGIPARIADGLKLEDARRQQTLEPWLQVHDGDRWLTFDPRTGAQGVPEDVLLWRQTQGPLLDVMGGSGSRVHFSMLRQTLPALQILRSEASSDRSFGALSLYQLPVEQQSMFRMLLLLPLGALVVCLMRILVGIKTSGTFMPVLIAVAFVQTSLVPGLAAFISVVTLGLVMRGYLSSLNLLLVSRISALIILVLFITAGISIIGYQMGFSTGMTVTFFPMVILAWTIERMSILWEEEGAHEVLIQGAGSLLVAILAYLVMRSPLAEHLSFNFPELHLVVLGIILLLGQYTGYKLTELRRFAPMKGYH</sequence>
<dbReference type="EMBL" id="FTMN01000012">
    <property type="protein sequence ID" value="SIQ96907.1"/>
    <property type="molecule type" value="Genomic_DNA"/>
</dbReference>
<keyword evidence="1" id="KW-0472">Membrane</keyword>
<dbReference type="InterPro" id="IPR025838">
    <property type="entry name" value="Transglut_i_TM"/>
</dbReference>
<keyword evidence="1 4" id="KW-0812">Transmembrane</keyword>
<dbReference type="AlphaFoldDB" id="A0A1N6X3M3"/>
<dbReference type="eggNOG" id="COG1305">
    <property type="taxonomic scope" value="Bacteria"/>
</dbReference>
<dbReference type="SUPFAM" id="SSF54001">
    <property type="entry name" value="Cysteine proteinases"/>
    <property type="match status" value="1"/>
</dbReference>
<evidence type="ECO:0000313" key="4">
    <source>
        <dbReference type="EMBL" id="SIQ96907.1"/>
    </source>
</evidence>
<proteinExistence type="predicted"/>
<keyword evidence="5" id="KW-1185">Reference proteome</keyword>
<dbReference type="Proteomes" id="UP000186895">
    <property type="component" value="Unassembled WGS sequence"/>
</dbReference>
<dbReference type="InterPro" id="IPR038765">
    <property type="entry name" value="Papain-like_cys_pep_sf"/>
</dbReference>
<dbReference type="InterPro" id="IPR025840">
    <property type="entry name" value="7TM_transglut"/>
</dbReference>
<feature type="transmembrane region" description="Helical" evidence="1">
    <location>
        <begin position="382"/>
        <end position="403"/>
    </location>
</feature>
<dbReference type="STRING" id="49186.SAMN05421647_112102"/>
<evidence type="ECO:0000259" key="2">
    <source>
        <dbReference type="Pfam" id="PF14400"/>
    </source>
</evidence>
<feature type="domain" description="7 transmembrane helices usually fused to an inactive transglutaminase" evidence="3">
    <location>
        <begin position="259"/>
        <end position="503"/>
    </location>
</feature>
<dbReference type="Pfam" id="PF14400">
    <property type="entry name" value="Transglut_i_TM"/>
    <property type="match status" value="1"/>
</dbReference>
<feature type="transmembrane region" description="Helical" evidence="1">
    <location>
        <begin position="314"/>
        <end position="334"/>
    </location>
</feature>
<dbReference type="RefSeq" id="WP_076465908.1">
    <property type="nucleotide sequence ID" value="NZ_FTMN01000012.1"/>
</dbReference>
<feature type="transmembrane region" description="Helical" evidence="1">
    <location>
        <begin position="340"/>
        <end position="370"/>
    </location>
</feature>
<accession>A0A1N6X3M3</accession>
<feature type="transmembrane region" description="Helical" evidence="1">
    <location>
        <begin position="439"/>
        <end position="460"/>
    </location>
</feature>